<gene>
    <name evidence="10" type="primary">clcc1</name>
</gene>
<keyword evidence="11" id="KW-1185">Reference proteome</keyword>
<evidence type="ECO:0000313" key="11">
    <source>
        <dbReference type="Proteomes" id="UP000472267"/>
    </source>
</evidence>
<feature type="compositionally biased region" description="Low complexity" evidence="7">
    <location>
        <begin position="501"/>
        <end position="511"/>
    </location>
</feature>
<dbReference type="OrthoDB" id="10037397at2759"/>
<feature type="chain" id="PRO_5025555552" description="Chloride channel CLIC-like protein 1" evidence="9">
    <location>
        <begin position="17"/>
        <end position="586"/>
    </location>
</feature>
<dbReference type="CTD" id="23155"/>
<dbReference type="FunCoup" id="A0A672JR72">
    <property type="interactions" value="1142"/>
</dbReference>
<dbReference type="Ensembl" id="ENSSFAT00005057374.1">
    <property type="protein sequence ID" value="ENSSFAP00005055672.1"/>
    <property type="gene ID" value="ENSSFAG00005026382.1"/>
</dbReference>
<feature type="compositionally biased region" description="Basic and acidic residues" evidence="7">
    <location>
        <begin position="419"/>
        <end position="429"/>
    </location>
</feature>
<dbReference type="InParanoid" id="A0A672JR72"/>
<evidence type="ECO:0000256" key="2">
    <source>
        <dbReference type="ARBA" id="ARBA00005944"/>
    </source>
</evidence>
<evidence type="ECO:0000256" key="8">
    <source>
        <dbReference type="SAM" id="Phobius"/>
    </source>
</evidence>
<feature type="compositionally biased region" description="Basic and acidic residues" evidence="7">
    <location>
        <begin position="377"/>
        <end position="386"/>
    </location>
</feature>
<sequence length="586" mass="66459">MLLIFVAFSLWLPVLGQQGGDEWLDPYDMINYDASTKTMRKSSQTTNYDNVATKRREYTQDSDQAELLSCTRQVAELQRRVEDLKKTTPHFSQQSTCNPVFKRFLNRLLKEISRVGVPSDSTDVFYDAKIKLSKQAITEIQALLEGEDRWRTGALDNAISQILVDLKPHDHIAWKWRFEDTFGVELDTVLKMGVAVLIMVAIMCTQMWSTVSWFVQFSRLFAVCFFLSIIWNWFYLYKIAFAEHQSKIVKMDTFNEKCTGVKKIDWSDSLKELFRSTLTLQDDPCKMYYEVLYINPILLVPPTKAMSVTITTFITEPMKHFGQGISEFLRALLKDLPITLQIPVLFTIIFSIVVCMYGSVQSAFQYGIMAPLRRPRRDPPPPELDQRPPPPLRNEHQNQSAGGDLPPLAGERPALPQRDPGHGAAEARSRRNLVHQRRPNKVQTSVPVKTLRPVDPLYSEDETDAAHREENPEVEEDLYRSLGEENQQEAAEVLETPTVGKAAKSASPTKTKPAESDSSRSEKKPLKENDKLSQDELRRDSTVATSQPAEKQPSHVDIQDPAAKTSSISVAPVETVGVPVHEMNST</sequence>
<name>A0A672JR72_SALFA</name>
<dbReference type="Proteomes" id="UP000472267">
    <property type="component" value="Chromosome 23"/>
</dbReference>
<dbReference type="GO" id="GO:0005254">
    <property type="term" value="F:chloride channel activity"/>
    <property type="evidence" value="ECO:0007669"/>
    <property type="project" value="TreeGrafter"/>
</dbReference>
<evidence type="ECO:0000256" key="4">
    <source>
        <dbReference type="ARBA" id="ARBA00022692"/>
    </source>
</evidence>
<dbReference type="InterPro" id="IPR009231">
    <property type="entry name" value="Chloride_chnl_CLIC-like"/>
</dbReference>
<evidence type="ECO:0000256" key="9">
    <source>
        <dbReference type="SAM" id="SignalP"/>
    </source>
</evidence>
<evidence type="ECO:0000256" key="6">
    <source>
        <dbReference type="ARBA" id="ARBA00023136"/>
    </source>
</evidence>
<evidence type="ECO:0000256" key="5">
    <source>
        <dbReference type="ARBA" id="ARBA00022989"/>
    </source>
</evidence>
<dbReference type="OMA" id="VQDDEWI"/>
<comment type="subcellular location">
    <subcellularLocation>
        <location evidence="1">Membrane</location>
        <topology evidence="1">Multi-pass membrane protein</topology>
    </subcellularLocation>
</comment>
<comment type="similarity">
    <text evidence="2">Belongs to the chloride channel MCLC family.</text>
</comment>
<evidence type="ECO:0000256" key="7">
    <source>
        <dbReference type="SAM" id="MobiDB-lite"/>
    </source>
</evidence>
<reference evidence="10" key="1">
    <citation type="submission" date="2019-06" db="EMBL/GenBank/DDBJ databases">
        <authorList>
            <consortium name="Wellcome Sanger Institute Data Sharing"/>
        </authorList>
    </citation>
    <scope>NUCLEOTIDE SEQUENCE [LARGE SCALE GENOMIC DNA]</scope>
</reference>
<dbReference type="AlphaFoldDB" id="A0A672JR72"/>
<feature type="compositionally biased region" description="Basic residues" evidence="7">
    <location>
        <begin position="430"/>
        <end position="440"/>
    </location>
</feature>
<keyword evidence="9" id="KW-0732">Signal</keyword>
<feature type="compositionally biased region" description="Basic and acidic residues" evidence="7">
    <location>
        <begin position="464"/>
        <end position="483"/>
    </location>
</feature>
<feature type="transmembrane region" description="Helical" evidence="8">
    <location>
        <begin position="189"/>
        <end position="208"/>
    </location>
</feature>
<reference evidence="10" key="2">
    <citation type="submission" date="2025-08" db="UniProtKB">
        <authorList>
            <consortium name="Ensembl"/>
        </authorList>
    </citation>
    <scope>IDENTIFICATION</scope>
</reference>
<organism evidence="10 11">
    <name type="scientific">Salarias fasciatus</name>
    <name type="common">Jewelled blenny</name>
    <name type="synonym">Blennius fasciatus</name>
    <dbReference type="NCBI Taxonomy" id="181472"/>
    <lineage>
        <taxon>Eukaryota</taxon>
        <taxon>Metazoa</taxon>
        <taxon>Chordata</taxon>
        <taxon>Craniata</taxon>
        <taxon>Vertebrata</taxon>
        <taxon>Euteleostomi</taxon>
        <taxon>Actinopterygii</taxon>
        <taxon>Neopterygii</taxon>
        <taxon>Teleostei</taxon>
        <taxon>Neoteleostei</taxon>
        <taxon>Acanthomorphata</taxon>
        <taxon>Ovalentaria</taxon>
        <taxon>Blenniimorphae</taxon>
        <taxon>Blenniiformes</taxon>
        <taxon>Blennioidei</taxon>
        <taxon>Blenniidae</taxon>
        <taxon>Salariinae</taxon>
        <taxon>Salarias</taxon>
    </lineage>
</organism>
<evidence type="ECO:0000256" key="3">
    <source>
        <dbReference type="ARBA" id="ARBA00015571"/>
    </source>
</evidence>
<feature type="compositionally biased region" description="Basic and acidic residues" evidence="7">
    <location>
        <begin position="512"/>
        <end position="541"/>
    </location>
</feature>
<dbReference type="PANTHER" id="PTHR34093:SF1">
    <property type="entry name" value="CHLORIDE CHANNEL CLIC-LIKE PROTEIN 1"/>
    <property type="match status" value="1"/>
</dbReference>
<dbReference type="Pfam" id="PF05934">
    <property type="entry name" value="MCLC"/>
    <property type="match status" value="1"/>
</dbReference>
<accession>A0A672JR72</accession>
<proteinExistence type="inferred from homology"/>
<reference evidence="10" key="3">
    <citation type="submission" date="2025-09" db="UniProtKB">
        <authorList>
            <consortium name="Ensembl"/>
        </authorList>
    </citation>
    <scope>IDENTIFICATION</scope>
</reference>
<keyword evidence="5 8" id="KW-1133">Transmembrane helix</keyword>
<feature type="region of interest" description="Disordered" evidence="7">
    <location>
        <begin position="372"/>
        <end position="586"/>
    </location>
</feature>
<keyword evidence="4 8" id="KW-0812">Transmembrane</keyword>
<dbReference type="GeneID" id="115382289"/>
<feature type="transmembrane region" description="Helical" evidence="8">
    <location>
        <begin position="338"/>
        <end position="360"/>
    </location>
</feature>
<dbReference type="GO" id="GO:0005783">
    <property type="term" value="C:endoplasmic reticulum"/>
    <property type="evidence" value="ECO:0007669"/>
    <property type="project" value="TreeGrafter"/>
</dbReference>
<feature type="transmembrane region" description="Helical" evidence="8">
    <location>
        <begin position="220"/>
        <end position="237"/>
    </location>
</feature>
<feature type="signal peptide" evidence="9">
    <location>
        <begin position="1"/>
        <end position="16"/>
    </location>
</feature>
<evidence type="ECO:0000313" key="10">
    <source>
        <dbReference type="Ensembl" id="ENSSFAP00005055672.1"/>
    </source>
</evidence>
<keyword evidence="6 8" id="KW-0472">Membrane</keyword>
<dbReference type="RefSeq" id="XP_029939852.1">
    <property type="nucleotide sequence ID" value="XM_030083992.1"/>
</dbReference>
<evidence type="ECO:0000256" key="1">
    <source>
        <dbReference type="ARBA" id="ARBA00004141"/>
    </source>
</evidence>
<dbReference type="GO" id="GO:0016020">
    <property type="term" value="C:membrane"/>
    <property type="evidence" value="ECO:0007669"/>
    <property type="project" value="UniProtKB-SubCell"/>
</dbReference>
<dbReference type="PANTHER" id="PTHR34093">
    <property type="entry name" value="CHLORIDE CHANNEL CLIC-LIKE PROTEIN 1"/>
    <property type="match status" value="1"/>
</dbReference>
<protein>
    <recommendedName>
        <fullName evidence="3">Chloride channel CLIC-like protein 1</fullName>
    </recommendedName>
</protein>